<organism evidence="3 4">
    <name type="scientific">Pinibacter aurantiacus</name>
    <dbReference type="NCBI Taxonomy" id="2851599"/>
    <lineage>
        <taxon>Bacteria</taxon>
        <taxon>Pseudomonadati</taxon>
        <taxon>Bacteroidota</taxon>
        <taxon>Chitinophagia</taxon>
        <taxon>Chitinophagales</taxon>
        <taxon>Chitinophagaceae</taxon>
        <taxon>Pinibacter</taxon>
    </lineage>
</organism>
<reference evidence="3" key="1">
    <citation type="submission" date="2021-06" db="EMBL/GenBank/DDBJ databases">
        <authorList>
            <person name="Huq M.A."/>
        </authorList>
    </citation>
    <scope>NUCLEOTIDE SEQUENCE</scope>
    <source>
        <strain evidence="3">MAH-26</strain>
    </source>
</reference>
<comment type="caution">
    <text evidence="3">The sequence shown here is derived from an EMBL/GenBank/DDBJ whole genome shotgun (WGS) entry which is preliminary data.</text>
</comment>
<proteinExistence type="predicted"/>
<dbReference type="PANTHER" id="PTHR34406">
    <property type="entry name" value="PROTEIN YCEI"/>
    <property type="match status" value="1"/>
</dbReference>
<dbReference type="Pfam" id="PF04264">
    <property type="entry name" value="YceI"/>
    <property type="match status" value="1"/>
</dbReference>
<keyword evidence="1" id="KW-0732">Signal</keyword>
<evidence type="ECO:0000313" key="3">
    <source>
        <dbReference type="EMBL" id="MBV4355789.1"/>
    </source>
</evidence>
<dbReference type="RefSeq" id="WP_217789333.1">
    <property type="nucleotide sequence ID" value="NZ_JAHSPG010000001.1"/>
</dbReference>
<keyword evidence="4" id="KW-1185">Reference proteome</keyword>
<feature type="signal peptide" evidence="1">
    <location>
        <begin position="1"/>
        <end position="24"/>
    </location>
</feature>
<accession>A0A9E2W2H1</accession>
<dbReference type="InterPro" id="IPR007372">
    <property type="entry name" value="Lipid/polyisoprenoid-bd_YceI"/>
</dbReference>
<dbReference type="SMART" id="SM00867">
    <property type="entry name" value="YceI"/>
    <property type="match status" value="1"/>
</dbReference>
<evidence type="ECO:0000256" key="1">
    <source>
        <dbReference type="SAM" id="SignalP"/>
    </source>
</evidence>
<dbReference type="EMBL" id="JAHSPG010000001">
    <property type="protein sequence ID" value="MBV4355789.1"/>
    <property type="molecule type" value="Genomic_DNA"/>
</dbReference>
<sequence length="190" mass="20880">MKKISLFFLLVAASFAGFSQSVWKADKAHTQIKFDITHLGVSTVSGAYTDFDVNITSSKEDFSDAIFDLSIKAESINTGIQQRDTHLKSADFFDVATYPTITFKSTGVKKVSEGKYKLTGNLTIHGITKPVTMDLWYRGTISHPMTKKPDAGFRLTGTLKRSDFEVGGKFPAAMLSEEVTITADGEFAKD</sequence>
<protein>
    <submittedName>
        <fullName evidence="3">YceI family protein</fullName>
    </submittedName>
</protein>
<evidence type="ECO:0000313" key="4">
    <source>
        <dbReference type="Proteomes" id="UP000812270"/>
    </source>
</evidence>
<dbReference type="AlphaFoldDB" id="A0A9E2W2H1"/>
<dbReference type="Proteomes" id="UP000812270">
    <property type="component" value="Unassembled WGS sequence"/>
</dbReference>
<gene>
    <name evidence="3" type="ORF">KTO63_01425</name>
</gene>
<feature type="domain" description="Lipid/polyisoprenoid-binding YceI-like" evidence="2">
    <location>
        <begin position="22"/>
        <end position="188"/>
    </location>
</feature>
<evidence type="ECO:0000259" key="2">
    <source>
        <dbReference type="SMART" id="SM00867"/>
    </source>
</evidence>
<feature type="chain" id="PRO_5039184076" evidence="1">
    <location>
        <begin position="25"/>
        <end position="190"/>
    </location>
</feature>
<name>A0A9E2W2H1_9BACT</name>
<dbReference type="PANTHER" id="PTHR34406:SF1">
    <property type="entry name" value="PROTEIN YCEI"/>
    <property type="match status" value="1"/>
</dbReference>